<reference evidence="16" key="2">
    <citation type="journal article" date="2021" name="PeerJ">
        <title>Extensive microbial diversity within the chicken gut microbiome revealed by metagenomics and culture.</title>
        <authorList>
            <person name="Gilroy R."/>
            <person name="Ravi A."/>
            <person name="Getino M."/>
            <person name="Pursley I."/>
            <person name="Horton D.L."/>
            <person name="Alikhan N.F."/>
            <person name="Baker D."/>
            <person name="Gharbi K."/>
            <person name="Hall N."/>
            <person name="Watson M."/>
            <person name="Adriaenssens E.M."/>
            <person name="Foster-Nyarko E."/>
            <person name="Jarju S."/>
            <person name="Secka A."/>
            <person name="Antonio M."/>
            <person name="Oren A."/>
            <person name="Chaudhuri R.R."/>
            <person name="La Ragione R."/>
            <person name="Hildebrand F."/>
            <person name="Pallen M.J."/>
        </authorList>
    </citation>
    <scope>NUCLEOTIDE SEQUENCE</scope>
    <source>
        <strain evidence="16">CHK195-26880</strain>
    </source>
</reference>
<dbReference type="InterPro" id="IPR043502">
    <property type="entry name" value="DNA/RNA_pol_sf"/>
</dbReference>
<dbReference type="SUPFAM" id="SSF56672">
    <property type="entry name" value="DNA/RNA polymerases"/>
    <property type="match status" value="1"/>
</dbReference>
<proteinExistence type="inferred from homology"/>
<protein>
    <recommendedName>
        <fullName evidence="3 12">DNA polymerase I</fullName>
        <ecNumber evidence="2 12">2.7.7.7</ecNumber>
    </recommendedName>
</protein>
<evidence type="ECO:0000256" key="12">
    <source>
        <dbReference type="NCBIfam" id="TIGR00593"/>
    </source>
</evidence>
<evidence type="ECO:0000256" key="13">
    <source>
        <dbReference type="RuleBase" id="RU004460"/>
    </source>
</evidence>
<dbReference type="GO" id="GO:0008409">
    <property type="term" value="F:5'-3' exonuclease activity"/>
    <property type="evidence" value="ECO:0007669"/>
    <property type="project" value="UniProtKB-UniRule"/>
</dbReference>
<dbReference type="SUPFAM" id="SSF53098">
    <property type="entry name" value="Ribonuclease H-like"/>
    <property type="match status" value="1"/>
</dbReference>
<dbReference type="CDD" id="cd09859">
    <property type="entry name" value="PIN_53EXO"/>
    <property type="match status" value="1"/>
</dbReference>
<dbReference type="InterPro" id="IPR008918">
    <property type="entry name" value="HhH2"/>
</dbReference>
<dbReference type="Gene3D" id="3.30.70.370">
    <property type="match status" value="1"/>
</dbReference>
<keyword evidence="13" id="KW-0269">Exonuclease</keyword>
<dbReference type="PROSITE" id="PS00447">
    <property type="entry name" value="DNA_POLYMERASE_A"/>
    <property type="match status" value="1"/>
</dbReference>
<dbReference type="Pfam" id="PF02739">
    <property type="entry name" value="5_3_exonuc_N"/>
    <property type="match status" value="1"/>
</dbReference>
<dbReference type="InterPro" id="IPR036279">
    <property type="entry name" value="5-3_exonuclease_C_sf"/>
</dbReference>
<evidence type="ECO:0000256" key="9">
    <source>
        <dbReference type="ARBA" id="ARBA00023125"/>
    </source>
</evidence>
<dbReference type="GO" id="GO:0003677">
    <property type="term" value="F:DNA binding"/>
    <property type="evidence" value="ECO:0007669"/>
    <property type="project" value="UniProtKB-UniRule"/>
</dbReference>
<dbReference type="PANTHER" id="PTHR10133">
    <property type="entry name" value="DNA POLYMERASE I"/>
    <property type="match status" value="1"/>
</dbReference>
<dbReference type="Gene3D" id="1.20.1060.10">
    <property type="entry name" value="Taq DNA Polymerase, Chain T, domain 4"/>
    <property type="match status" value="1"/>
</dbReference>
<accession>A0A9D1GB27</accession>
<dbReference type="CDD" id="cd09898">
    <property type="entry name" value="H3TH_53EXO"/>
    <property type="match status" value="1"/>
</dbReference>
<dbReference type="InterPro" id="IPR036397">
    <property type="entry name" value="RNaseH_sf"/>
</dbReference>
<sequence>MKKIILVDGNNLLFRSYYATSYSGVIMRNSKGFPTNGLYGFINMMNKIIEEEKPSYIMVAFDKGKTFRHEKYDEYKAGRREMPDDLRLQFPKAKEVLDALGIKHFEIDNYEADDIIGTIAKEVDEEDEFIATIISSDKDLLQLISDEVDVKLLKTKGFVRFNREVFRETYKVEPINMIDLKALMGDMSDHIPGVKGIGEKTAINLLEKYKTLNNLYNHLDELTPKTREKLESDKENAYMSYDLATIYRDVDIPFSLEDCKYKGFNRKEYIEILEELEFKSLLKKVNSIDSNSIEDNDTNDGDKKIEVKEIDIKDFDSSKEYSFYIEMDAYNYNESVIIGVSFTNDSGTCFIKGEEVVNYKALFENDTPKSTYDVKKCYILLNKLGIKLNNCNYDAMIASYLLDYKMNDDITTLMKDLNVEIKSFEDTYGTLKRRKKVELEETINQCNLKSSFIYNTKSDFLLKIDEYGETKLFSEIEMPLAYVLTDMELTGIRVDKYYLLKLKDELEVKIKDMEKDIYNDVGCTFNISSPKQLGEVLFEKLELPYPKKRKKDEKGYSTGRDILDKVSPYHPVVNKVLEYRMLTKLYANYVVGLLDKIKEDGKVHTIFNQCLTRTGRLSSTEPNLQNIPIRSDYTRLIRKAFIPEDNSIIMSSDYSQIELRVFASLSKATNLIQAFKEDKDIHSKTASDIFKVDIKDVDKSMRRTAKAVNFGILYGISSFGLSEDLKIDVGSAKKFMDNYLETYPGISEYMDKEKREAYKNGYVTTIMNRRRIIDELKSSNYMVRSGGERMALNTPIQGSAADILKKAMVDLHREMTKRDLKSKILIQVHDELVLNVYKDELDEVKELVRDKMENVIKLDVPLKVDIETGNDWYEAK</sequence>
<evidence type="ECO:0000256" key="11">
    <source>
        <dbReference type="ARBA" id="ARBA00049244"/>
    </source>
</evidence>
<keyword evidence="7 13" id="KW-0227">DNA damage</keyword>
<comment type="caution">
    <text evidence="16">The sequence shown here is derived from an EMBL/GenBank/DDBJ whole genome shotgun (WGS) entry which is preliminary data.</text>
</comment>
<dbReference type="PANTHER" id="PTHR10133:SF27">
    <property type="entry name" value="DNA POLYMERASE NU"/>
    <property type="match status" value="1"/>
</dbReference>
<dbReference type="Gene3D" id="1.10.150.20">
    <property type="entry name" value="5' to 3' exonuclease, C-terminal subdomain"/>
    <property type="match status" value="2"/>
</dbReference>
<comment type="similarity">
    <text evidence="1 13">Belongs to the DNA polymerase type-A family.</text>
</comment>
<dbReference type="SMART" id="SM00279">
    <property type="entry name" value="HhH2"/>
    <property type="match status" value="1"/>
</dbReference>
<dbReference type="CDD" id="cd08637">
    <property type="entry name" value="DNA_pol_A_pol_I_C"/>
    <property type="match status" value="1"/>
</dbReference>
<dbReference type="EC" id="2.7.7.7" evidence="2 12"/>
<dbReference type="InterPro" id="IPR001098">
    <property type="entry name" value="DNA-dir_DNA_pol_A_palm_dom"/>
</dbReference>
<evidence type="ECO:0000256" key="8">
    <source>
        <dbReference type="ARBA" id="ARBA00022932"/>
    </source>
</evidence>
<dbReference type="Pfam" id="PF22619">
    <property type="entry name" value="DNA_polI_exo1"/>
    <property type="match status" value="1"/>
</dbReference>
<name>A0A9D1GB27_9FIRM</name>
<comment type="catalytic activity">
    <reaction evidence="11 13">
        <text>DNA(n) + a 2'-deoxyribonucleoside 5'-triphosphate = DNA(n+1) + diphosphate</text>
        <dbReference type="Rhea" id="RHEA:22508"/>
        <dbReference type="Rhea" id="RHEA-COMP:17339"/>
        <dbReference type="Rhea" id="RHEA-COMP:17340"/>
        <dbReference type="ChEBI" id="CHEBI:33019"/>
        <dbReference type="ChEBI" id="CHEBI:61560"/>
        <dbReference type="ChEBI" id="CHEBI:173112"/>
        <dbReference type="EC" id="2.7.7.7"/>
    </reaction>
</comment>
<dbReference type="SUPFAM" id="SSF88723">
    <property type="entry name" value="PIN domain-like"/>
    <property type="match status" value="1"/>
</dbReference>
<keyword evidence="10 13" id="KW-0234">DNA repair</keyword>
<dbReference type="FunFam" id="1.20.1060.10:FF:000001">
    <property type="entry name" value="DNA polymerase I"/>
    <property type="match status" value="1"/>
</dbReference>
<evidence type="ECO:0000256" key="5">
    <source>
        <dbReference type="ARBA" id="ARBA00022695"/>
    </source>
</evidence>
<evidence type="ECO:0000313" key="17">
    <source>
        <dbReference type="Proteomes" id="UP000886833"/>
    </source>
</evidence>
<evidence type="ECO:0000256" key="10">
    <source>
        <dbReference type="ARBA" id="ARBA00023204"/>
    </source>
</evidence>
<dbReference type="InterPro" id="IPR054690">
    <property type="entry name" value="DNA_polI_exonuclease"/>
</dbReference>
<dbReference type="InterPro" id="IPR029060">
    <property type="entry name" value="PIN-like_dom_sf"/>
</dbReference>
<dbReference type="Gene3D" id="3.40.50.1010">
    <property type="entry name" value="5'-nuclease"/>
    <property type="match status" value="1"/>
</dbReference>
<dbReference type="InterPro" id="IPR002298">
    <property type="entry name" value="DNA_polymerase_A"/>
</dbReference>
<evidence type="ECO:0000313" key="16">
    <source>
        <dbReference type="EMBL" id="HIT36934.1"/>
    </source>
</evidence>
<evidence type="ECO:0000256" key="2">
    <source>
        <dbReference type="ARBA" id="ARBA00012417"/>
    </source>
</evidence>
<dbReference type="InterPro" id="IPR019760">
    <property type="entry name" value="DNA-dir_DNA_pol_A_CS"/>
</dbReference>
<keyword evidence="4 13" id="KW-0808">Transferase</keyword>
<dbReference type="EMBL" id="DVKQ01000002">
    <property type="protein sequence ID" value="HIT36934.1"/>
    <property type="molecule type" value="Genomic_DNA"/>
</dbReference>
<evidence type="ECO:0000256" key="1">
    <source>
        <dbReference type="ARBA" id="ARBA00007705"/>
    </source>
</evidence>
<dbReference type="FunFam" id="1.10.150.20:FF:000003">
    <property type="entry name" value="DNA polymerase I"/>
    <property type="match status" value="1"/>
</dbReference>
<evidence type="ECO:0000256" key="4">
    <source>
        <dbReference type="ARBA" id="ARBA00022679"/>
    </source>
</evidence>
<evidence type="ECO:0000256" key="3">
    <source>
        <dbReference type="ARBA" id="ARBA00020311"/>
    </source>
</evidence>
<organism evidence="16 17">
    <name type="scientific">Candidatus Onthousia faecipullorum</name>
    <dbReference type="NCBI Taxonomy" id="2840887"/>
    <lineage>
        <taxon>Bacteria</taxon>
        <taxon>Bacillati</taxon>
        <taxon>Bacillota</taxon>
        <taxon>Bacilli</taxon>
        <taxon>Candidatus Onthousia</taxon>
    </lineage>
</organism>
<keyword evidence="5 13" id="KW-0548">Nucleotidyltransferase</keyword>
<keyword evidence="13" id="KW-0378">Hydrolase</keyword>
<dbReference type="PRINTS" id="PR00868">
    <property type="entry name" value="DNAPOLI"/>
</dbReference>
<evidence type="ECO:0000259" key="14">
    <source>
        <dbReference type="SMART" id="SM00475"/>
    </source>
</evidence>
<keyword evidence="6 13" id="KW-0235">DNA replication</keyword>
<gene>
    <name evidence="13 16" type="primary">polA</name>
    <name evidence="16" type="ORF">IAB59_00420</name>
</gene>
<dbReference type="InterPro" id="IPR018320">
    <property type="entry name" value="DNA_polymerase_1"/>
</dbReference>
<dbReference type="GO" id="GO:0006302">
    <property type="term" value="P:double-strand break repair"/>
    <property type="evidence" value="ECO:0007669"/>
    <property type="project" value="TreeGrafter"/>
</dbReference>
<dbReference type="SUPFAM" id="SSF47807">
    <property type="entry name" value="5' to 3' exonuclease, C-terminal subdomain"/>
    <property type="match status" value="1"/>
</dbReference>
<dbReference type="InterPro" id="IPR012337">
    <property type="entry name" value="RNaseH-like_sf"/>
</dbReference>
<dbReference type="InterPro" id="IPR020045">
    <property type="entry name" value="DNA_polI_H3TH"/>
</dbReference>
<dbReference type="NCBIfam" id="TIGR00593">
    <property type="entry name" value="pola"/>
    <property type="match status" value="1"/>
</dbReference>
<dbReference type="Proteomes" id="UP000886833">
    <property type="component" value="Unassembled WGS sequence"/>
</dbReference>
<evidence type="ECO:0000256" key="7">
    <source>
        <dbReference type="ARBA" id="ARBA00022763"/>
    </source>
</evidence>
<dbReference type="AlphaFoldDB" id="A0A9D1GB27"/>
<comment type="subunit">
    <text evidence="13">Single-chain monomer with multiple functions.</text>
</comment>
<dbReference type="InterPro" id="IPR002421">
    <property type="entry name" value="5-3_exonuclease"/>
</dbReference>
<dbReference type="NCBIfam" id="NF004397">
    <property type="entry name" value="PRK05755.1"/>
    <property type="match status" value="1"/>
</dbReference>
<dbReference type="InterPro" id="IPR020046">
    <property type="entry name" value="5-3_exonucl_a-hlix_arch_N"/>
</dbReference>
<dbReference type="CDD" id="cd06140">
    <property type="entry name" value="DNA_polA_I_Bacillus_like_exo"/>
    <property type="match status" value="1"/>
</dbReference>
<dbReference type="SMART" id="SM00475">
    <property type="entry name" value="53EXOc"/>
    <property type="match status" value="1"/>
</dbReference>
<dbReference type="Gene3D" id="3.30.420.10">
    <property type="entry name" value="Ribonuclease H-like superfamily/Ribonuclease H"/>
    <property type="match status" value="1"/>
</dbReference>
<dbReference type="GO" id="GO:0006261">
    <property type="term" value="P:DNA-templated DNA replication"/>
    <property type="evidence" value="ECO:0007669"/>
    <property type="project" value="UniProtKB-UniRule"/>
</dbReference>
<dbReference type="GO" id="GO:0003887">
    <property type="term" value="F:DNA-directed DNA polymerase activity"/>
    <property type="evidence" value="ECO:0007669"/>
    <property type="project" value="UniProtKB-UniRule"/>
</dbReference>
<comment type="function">
    <text evidence="13">In addition to polymerase activity, this DNA polymerase exhibits 5'-3' exonuclease activity.</text>
</comment>
<keyword evidence="9 13" id="KW-0238">DNA-binding</keyword>
<feature type="domain" description="DNA-directed DNA polymerase family A palm" evidence="15">
    <location>
        <begin position="634"/>
        <end position="840"/>
    </location>
</feature>
<dbReference type="FunFam" id="1.10.150.20:FF:000002">
    <property type="entry name" value="DNA polymerase I"/>
    <property type="match status" value="1"/>
</dbReference>
<keyword evidence="13" id="KW-0540">Nuclease</keyword>
<evidence type="ECO:0000259" key="15">
    <source>
        <dbReference type="SMART" id="SM00482"/>
    </source>
</evidence>
<reference evidence="16" key="1">
    <citation type="submission" date="2020-10" db="EMBL/GenBank/DDBJ databases">
        <authorList>
            <person name="Gilroy R."/>
        </authorList>
    </citation>
    <scope>NUCLEOTIDE SEQUENCE</scope>
    <source>
        <strain evidence="16">CHK195-26880</strain>
    </source>
</reference>
<dbReference type="Pfam" id="PF00476">
    <property type="entry name" value="DNA_pol_A"/>
    <property type="match status" value="1"/>
</dbReference>
<keyword evidence="8 13" id="KW-0239">DNA-directed DNA polymerase</keyword>
<dbReference type="SMART" id="SM00482">
    <property type="entry name" value="POLAc"/>
    <property type="match status" value="1"/>
</dbReference>
<feature type="domain" description="5'-3' exonuclease" evidence="14">
    <location>
        <begin position="2"/>
        <end position="262"/>
    </location>
</feature>
<dbReference type="Pfam" id="PF01367">
    <property type="entry name" value="5_3_exonuc"/>
    <property type="match status" value="1"/>
</dbReference>
<evidence type="ECO:0000256" key="6">
    <source>
        <dbReference type="ARBA" id="ARBA00022705"/>
    </source>
</evidence>